<dbReference type="PhylomeDB" id="A0A0G4FCT2"/>
<evidence type="ECO:0000256" key="1">
    <source>
        <dbReference type="SAM" id="MobiDB-lite"/>
    </source>
</evidence>
<name>A0A0G4FCT2_9ALVE</name>
<sequence length="293" mass="32520">MPWQTLLLWCLAHVVSGALATPSVVLGPEFESESFRRQVFENGEVPEGLMLAMFPKDEELNRHLKEDLLFLQQTAEEGEWNAPWTNRNSWRSPPGLHNSTEFMSFPKLKSIVDETLRTKLDLPHLELTGLFGKIDGSSSVGAPHDHITEVTGIYYVDVGDSSEDNGALLWFPPDYTRMKKQADGKKVKTVRTVPQNGMLLIWPGPLFHQMPAYTSDRPRMSVVLFISDPTSKKGPKSRNPPPKIDTTKGNSSRRREDSGSGGSGEKTKISLPPELTSDGSAGGKTENFSVEEL</sequence>
<organism evidence="3">
    <name type="scientific">Chromera velia CCMP2878</name>
    <dbReference type="NCBI Taxonomy" id="1169474"/>
    <lineage>
        <taxon>Eukaryota</taxon>
        <taxon>Sar</taxon>
        <taxon>Alveolata</taxon>
        <taxon>Colpodellida</taxon>
        <taxon>Chromeraceae</taxon>
        <taxon>Chromera</taxon>
    </lineage>
</organism>
<evidence type="ECO:0008006" key="4">
    <source>
        <dbReference type="Google" id="ProtNLM"/>
    </source>
</evidence>
<proteinExistence type="predicted"/>
<feature type="region of interest" description="Disordered" evidence="1">
    <location>
        <begin position="226"/>
        <end position="293"/>
    </location>
</feature>
<dbReference type="SUPFAM" id="SSF51197">
    <property type="entry name" value="Clavaminate synthase-like"/>
    <property type="match status" value="1"/>
</dbReference>
<evidence type="ECO:0000256" key="2">
    <source>
        <dbReference type="SAM" id="SignalP"/>
    </source>
</evidence>
<dbReference type="Pfam" id="PF13759">
    <property type="entry name" value="2OG-FeII_Oxy_5"/>
    <property type="match status" value="1"/>
</dbReference>
<feature type="chain" id="PRO_5005188420" description="Prolyl 4-hydroxylase alpha subunit Fe(2+) 2OG dioxygenase domain-containing protein" evidence="2">
    <location>
        <begin position="21"/>
        <end position="293"/>
    </location>
</feature>
<dbReference type="AlphaFoldDB" id="A0A0G4FCT2"/>
<dbReference type="EMBL" id="CDMZ01000289">
    <property type="protein sequence ID" value="CEM11042.1"/>
    <property type="molecule type" value="Genomic_DNA"/>
</dbReference>
<dbReference type="Gene3D" id="2.60.120.620">
    <property type="entry name" value="q2cbj1_9rhob like domain"/>
    <property type="match status" value="1"/>
</dbReference>
<gene>
    <name evidence="3" type="ORF">Cvel_16398</name>
</gene>
<feature type="signal peptide" evidence="2">
    <location>
        <begin position="1"/>
        <end position="20"/>
    </location>
</feature>
<protein>
    <recommendedName>
        <fullName evidence="4">Prolyl 4-hydroxylase alpha subunit Fe(2+) 2OG dioxygenase domain-containing protein</fullName>
    </recommendedName>
</protein>
<keyword evidence="2" id="KW-0732">Signal</keyword>
<dbReference type="VEuPathDB" id="CryptoDB:Cvel_16398"/>
<dbReference type="InterPro" id="IPR012668">
    <property type="entry name" value="CHP02466"/>
</dbReference>
<evidence type="ECO:0000313" key="3">
    <source>
        <dbReference type="EMBL" id="CEM11042.1"/>
    </source>
</evidence>
<reference evidence="3" key="1">
    <citation type="submission" date="2014-11" db="EMBL/GenBank/DDBJ databases">
        <authorList>
            <person name="Otto D Thomas"/>
            <person name="Naeem Raeece"/>
        </authorList>
    </citation>
    <scope>NUCLEOTIDE SEQUENCE</scope>
</reference>
<accession>A0A0G4FCT2</accession>